<dbReference type="Proteomes" id="UP000006697">
    <property type="component" value="Chromosome"/>
</dbReference>
<reference evidence="2 3" key="1">
    <citation type="journal article" date="2007" name="PLoS Genet.">
        <title>A tale of two oxidation states: bacterial colonization of arsenic-rich environments.</title>
        <authorList>
            <person name="Muller D."/>
            <person name="Medigue C."/>
            <person name="Koechler S."/>
            <person name="Barbe V."/>
            <person name="Barakat M."/>
            <person name="Talla E."/>
            <person name="Bonnefoy V."/>
            <person name="Krin E."/>
            <person name="Arsene-Ploetze F."/>
            <person name="Carapito C."/>
            <person name="Chandler M."/>
            <person name="Cournoyer B."/>
            <person name="Cruveiller S."/>
            <person name="Dossat C."/>
            <person name="Duval S."/>
            <person name="Heymann M."/>
            <person name="Leize E."/>
            <person name="Lieutaud A."/>
            <person name="Lievremont D."/>
            <person name="Makita Y."/>
            <person name="Mangenot S."/>
            <person name="Nitschke W."/>
            <person name="Ortet P."/>
            <person name="Perdrial N."/>
            <person name="Schoepp B."/>
            <person name="Siguier N."/>
            <person name="Simeonova D.D."/>
            <person name="Rouy Z."/>
            <person name="Segurens B."/>
            <person name="Turlin E."/>
            <person name="Vallenet D."/>
            <person name="Van Dorsselaer A."/>
            <person name="Weiss S."/>
            <person name="Weissenbach J."/>
            <person name="Lett M.C."/>
            <person name="Danchin A."/>
            <person name="Bertin P.N."/>
        </authorList>
    </citation>
    <scope>NUCLEOTIDE SEQUENCE [LARGE SCALE GENOMIC DNA]</scope>
    <source>
        <strain evidence="3">ULPAs1</strain>
    </source>
</reference>
<evidence type="ECO:0000313" key="2">
    <source>
        <dbReference type="EMBL" id="CAL61318.1"/>
    </source>
</evidence>
<proteinExistence type="predicted"/>
<feature type="transmembrane region" description="Helical" evidence="1">
    <location>
        <begin position="201"/>
        <end position="231"/>
    </location>
</feature>
<keyword evidence="1" id="KW-0812">Transmembrane</keyword>
<keyword evidence="1" id="KW-0472">Membrane</keyword>
<feature type="transmembrane region" description="Helical" evidence="1">
    <location>
        <begin position="251"/>
        <end position="272"/>
    </location>
</feature>
<keyword evidence="3" id="KW-1185">Reference proteome</keyword>
<dbReference type="KEGG" id="har:HEAR1139"/>
<protein>
    <submittedName>
        <fullName evidence="2">Uncharacterized protein</fullName>
    </submittedName>
</protein>
<dbReference type="EMBL" id="CU207211">
    <property type="protein sequence ID" value="CAL61318.1"/>
    <property type="molecule type" value="Genomic_DNA"/>
</dbReference>
<evidence type="ECO:0000256" key="1">
    <source>
        <dbReference type="SAM" id="Phobius"/>
    </source>
</evidence>
<sequence length="307" mass="34516">MIWIFALEYAIYLIGDVFWDRTIKVSALILMLVFFKRSPNAIRDSEKNIILIFYLLLLTLLVPAVLNGDEVGFYQWSKFAFMTLIFPIILMSGHTFQSKNNYLSSLYIWLGVALSVQSIIAFVAIRWNLLDISNVVEMSRRPDVPQVSLGLLGFGNAIQSPFADDLVLRPQAWFLEPSILAAFLLFPLFKCWGEFLENRKGILLLFSLLIFSALFLTFSLAGYFAIIATLLFAILSKPFYEIVRSKGVIRYGYALLISVIFFFSASGLMKILNGIGDVEKDGFSKGTVIALKMFSRDSSGPSGLSPN</sequence>
<organism evidence="2 3">
    <name type="scientific">Herminiimonas arsenicoxydans</name>
    <dbReference type="NCBI Taxonomy" id="204773"/>
    <lineage>
        <taxon>Bacteria</taxon>
        <taxon>Pseudomonadati</taxon>
        <taxon>Pseudomonadota</taxon>
        <taxon>Betaproteobacteria</taxon>
        <taxon>Burkholderiales</taxon>
        <taxon>Oxalobacteraceae</taxon>
        <taxon>Herminiimonas</taxon>
    </lineage>
</organism>
<dbReference type="STRING" id="204773.HEAR1139"/>
<accession>A4G481</accession>
<feature type="transmembrane region" description="Helical" evidence="1">
    <location>
        <begin position="73"/>
        <end position="94"/>
    </location>
</feature>
<dbReference type="AlphaFoldDB" id="A4G481"/>
<gene>
    <name evidence="2" type="ordered locus">HEAR1139</name>
</gene>
<keyword evidence="1" id="KW-1133">Transmembrane helix</keyword>
<feature type="transmembrane region" description="Helical" evidence="1">
    <location>
        <begin position="172"/>
        <end position="189"/>
    </location>
</feature>
<feature type="transmembrane region" description="Helical" evidence="1">
    <location>
        <begin position="48"/>
        <end position="67"/>
    </location>
</feature>
<dbReference type="HOGENOM" id="CLU_905430_0_0_4"/>
<name>A4G481_HERAR</name>
<evidence type="ECO:0000313" key="3">
    <source>
        <dbReference type="Proteomes" id="UP000006697"/>
    </source>
</evidence>
<feature type="transmembrane region" description="Helical" evidence="1">
    <location>
        <begin position="106"/>
        <end position="129"/>
    </location>
</feature>